<protein>
    <recommendedName>
        <fullName evidence="3">Ankyrin repeat domain-containing protein</fullName>
    </recommendedName>
</protein>
<dbReference type="AlphaFoldDB" id="A0A7T5UH59"/>
<accession>A0A7T5UH59</accession>
<evidence type="ECO:0000313" key="2">
    <source>
        <dbReference type="Proteomes" id="UP000595362"/>
    </source>
</evidence>
<organism evidence="1 2">
    <name type="scientific">Micavibrio aeruginosavorus</name>
    <dbReference type="NCBI Taxonomy" id="349221"/>
    <lineage>
        <taxon>Bacteria</taxon>
        <taxon>Pseudomonadati</taxon>
        <taxon>Bdellovibrionota</taxon>
        <taxon>Bdellovibrionia</taxon>
        <taxon>Bdellovibrionales</taxon>
        <taxon>Pseudobdellovibrionaceae</taxon>
        <taxon>Micavibrio</taxon>
    </lineage>
</organism>
<dbReference type="InterPro" id="IPR002110">
    <property type="entry name" value="Ankyrin_rpt"/>
</dbReference>
<evidence type="ECO:0008006" key="3">
    <source>
        <dbReference type="Google" id="ProtNLM"/>
    </source>
</evidence>
<dbReference type="EMBL" id="CP066681">
    <property type="protein sequence ID" value="QQG36964.1"/>
    <property type="molecule type" value="Genomic_DNA"/>
</dbReference>
<dbReference type="InterPro" id="IPR036770">
    <property type="entry name" value="Ankyrin_rpt-contain_sf"/>
</dbReference>
<name>A0A7T5UH59_9BACT</name>
<evidence type="ECO:0000313" key="1">
    <source>
        <dbReference type="EMBL" id="QQG36964.1"/>
    </source>
</evidence>
<proteinExistence type="predicted"/>
<dbReference type="Proteomes" id="UP000595362">
    <property type="component" value="Chromosome"/>
</dbReference>
<gene>
    <name evidence="1" type="ORF">HYS17_04120</name>
</gene>
<reference evidence="1 2" key="1">
    <citation type="submission" date="2020-07" db="EMBL/GenBank/DDBJ databases">
        <title>Huge and variable diversity of episymbiotic CPR bacteria and DPANN archaea in groundwater ecosystems.</title>
        <authorList>
            <person name="He C.Y."/>
            <person name="Keren R."/>
            <person name="Whittaker M."/>
            <person name="Farag I.F."/>
            <person name="Doudna J."/>
            <person name="Cate J.H.D."/>
            <person name="Banfield J.F."/>
        </authorList>
    </citation>
    <scope>NUCLEOTIDE SEQUENCE [LARGE SCALE GENOMIC DNA]</scope>
    <source>
        <strain evidence="1">NC_groundwater_70_Ag_B-0.1um_54_66</strain>
    </source>
</reference>
<dbReference type="Gene3D" id="1.25.40.20">
    <property type="entry name" value="Ankyrin repeat-containing domain"/>
    <property type="match status" value="1"/>
</dbReference>
<sequence>MPQLNYQDLNAQLREAARLGDCHKIRLLVMGGANVDDRDEDGWTAFNIATAAGHSEAATTLLAARQLSYIRQLGVDAQDFYENDNRKVRKAA</sequence>
<dbReference type="Pfam" id="PF13637">
    <property type="entry name" value="Ank_4"/>
    <property type="match status" value="1"/>
</dbReference>
<dbReference type="SUPFAM" id="SSF48403">
    <property type="entry name" value="Ankyrin repeat"/>
    <property type="match status" value="1"/>
</dbReference>